<evidence type="ECO:0000313" key="7">
    <source>
        <dbReference type="Proteomes" id="UP000702544"/>
    </source>
</evidence>
<keyword evidence="2" id="KW-0812">Transmembrane</keyword>
<proteinExistence type="predicted"/>
<dbReference type="Pfam" id="PF12127">
    <property type="entry name" value="FloA"/>
    <property type="match status" value="1"/>
</dbReference>
<protein>
    <submittedName>
        <fullName evidence="6">Uncharacterized protein</fullName>
    </submittedName>
</protein>
<dbReference type="InterPro" id="IPR022853">
    <property type="entry name" value="FloA"/>
</dbReference>
<evidence type="ECO:0000256" key="3">
    <source>
        <dbReference type="ARBA" id="ARBA00022989"/>
    </source>
</evidence>
<keyword evidence="4" id="KW-0472">Membrane</keyword>
<keyword evidence="3" id="KW-1133">Transmembrane helix</keyword>
<evidence type="ECO:0000313" key="6">
    <source>
        <dbReference type="EMBL" id="NIR74352.1"/>
    </source>
</evidence>
<name>A0AAE4Z7Y4_9BACT</name>
<reference evidence="6 7" key="1">
    <citation type="submission" date="2020-01" db="EMBL/GenBank/DDBJ databases">
        <title>Genomes assembled from Gulf of Kutch pelagic sediment metagenomes.</title>
        <authorList>
            <person name="Chandrashekar M."/>
            <person name="Mahajan M.S."/>
            <person name="Dave K.J."/>
            <person name="Vatsa P."/>
            <person name="Nathani N.M."/>
        </authorList>
    </citation>
    <scope>NUCLEOTIDE SEQUENCE [LARGE SCALE GENOMIC DNA]</scope>
    <source>
        <strain evidence="6">KS3-K002</strain>
    </source>
</reference>
<evidence type="ECO:0000256" key="2">
    <source>
        <dbReference type="ARBA" id="ARBA00022692"/>
    </source>
</evidence>
<dbReference type="AlphaFoldDB" id="A0AAE4Z7Y4"/>
<gene>
    <name evidence="6" type="ORF">GWO12_04465</name>
</gene>
<evidence type="ECO:0000256" key="5">
    <source>
        <dbReference type="SAM" id="MobiDB-lite"/>
    </source>
</evidence>
<dbReference type="EMBL" id="JAACAK010000036">
    <property type="protein sequence ID" value="NIR74352.1"/>
    <property type="molecule type" value="Genomic_DNA"/>
</dbReference>
<evidence type="ECO:0000256" key="1">
    <source>
        <dbReference type="ARBA" id="ARBA00022475"/>
    </source>
</evidence>
<accession>A0AAE4Z7Y4</accession>
<evidence type="ECO:0000256" key="4">
    <source>
        <dbReference type="ARBA" id="ARBA00023136"/>
    </source>
</evidence>
<feature type="compositionally biased region" description="Pro residues" evidence="5">
    <location>
        <begin position="138"/>
        <end position="147"/>
    </location>
</feature>
<organism evidence="6 7">
    <name type="scientific">Candidatus Kutchimonas denitrificans</name>
    <dbReference type="NCBI Taxonomy" id="3056748"/>
    <lineage>
        <taxon>Bacteria</taxon>
        <taxon>Pseudomonadati</taxon>
        <taxon>Gemmatimonadota</taxon>
        <taxon>Gemmatimonadia</taxon>
        <taxon>Candidatus Palauibacterales</taxon>
        <taxon>Candidatus Palauibacteraceae</taxon>
        <taxon>Candidatus Kutchimonas</taxon>
    </lineage>
</organism>
<feature type="region of interest" description="Disordered" evidence="5">
    <location>
        <begin position="128"/>
        <end position="147"/>
    </location>
</feature>
<keyword evidence="1" id="KW-1003">Cell membrane</keyword>
<sequence>MLTRILALKSVGVPVSIVRLLRMWLRKSLTEDLAHALMINHKAGVNWPVDELETHAVAGGNVKDVVTAAAGLHAIGADYTRRKLLDIDLILGRAPELVIAFAEAHRDTPDLTFDAFADRHLQDEDFIRSVRSQAQKPPGAPPPATSG</sequence>
<comment type="caution">
    <text evidence="6">The sequence shown here is derived from an EMBL/GenBank/DDBJ whole genome shotgun (WGS) entry which is preliminary data.</text>
</comment>
<dbReference type="Proteomes" id="UP000702544">
    <property type="component" value="Unassembled WGS sequence"/>
</dbReference>